<gene>
    <name evidence="2" type="ORF">NMOB1V02_LOCUS4451</name>
</gene>
<dbReference type="InterPro" id="IPR052220">
    <property type="entry name" value="METTL25"/>
</dbReference>
<dbReference type="PANTHER" id="PTHR12496">
    <property type="entry name" value="CGI-41 METHYLTRANSFERASE"/>
    <property type="match status" value="1"/>
</dbReference>
<protein>
    <recommendedName>
        <fullName evidence="1">Methyltransferase domain-containing protein</fullName>
    </recommendedName>
</protein>
<evidence type="ECO:0000313" key="3">
    <source>
        <dbReference type="Proteomes" id="UP000678499"/>
    </source>
</evidence>
<dbReference type="Proteomes" id="UP000678499">
    <property type="component" value="Unassembled WGS sequence"/>
</dbReference>
<dbReference type="EMBL" id="OA882721">
    <property type="protein sequence ID" value="CAD7276700.1"/>
    <property type="molecule type" value="Genomic_DNA"/>
</dbReference>
<evidence type="ECO:0000259" key="1">
    <source>
        <dbReference type="Pfam" id="PF13679"/>
    </source>
</evidence>
<name>A0A7R9BJV4_9CRUS</name>
<dbReference type="OrthoDB" id="10258156at2759"/>
<dbReference type="EMBL" id="CAJPEX010000684">
    <property type="protein sequence ID" value="CAG0916852.1"/>
    <property type="molecule type" value="Genomic_DNA"/>
</dbReference>
<proteinExistence type="predicted"/>
<evidence type="ECO:0000313" key="2">
    <source>
        <dbReference type="EMBL" id="CAD7276700.1"/>
    </source>
</evidence>
<organism evidence="2">
    <name type="scientific">Notodromas monacha</name>
    <dbReference type="NCBI Taxonomy" id="399045"/>
    <lineage>
        <taxon>Eukaryota</taxon>
        <taxon>Metazoa</taxon>
        <taxon>Ecdysozoa</taxon>
        <taxon>Arthropoda</taxon>
        <taxon>Crustacea</taxon>
        <taxon>Oligostraca</taxon>
        <taxon>Ostracoda</taxon>
        <taxon>Podocopa</taxon>
        <taxon>Podocopida</taxon>
        <taxon>Cypridocopina</taxon>
        <taxon>Cypridoidea</taxon>
        <taxon>Cyprididae</taxon>
        <taxon>Notodromas</taxon>
    </lineage>
</organism>
<keyword evidence="3" id="KW-1185">Reference proteome</keyword>
<sequence>MRQKPVLESLKASFCGKYFFFRMKRKVEEVRTALDNAVNLYEDVRSIVSSHASSFFVLDYMNTLFTEDLRDALFQLTVEAACELPSLRLSSDFRPAITDFLIRLRNVLNSDVIVPSKEEFFAECGVTTSRIDYACVACPDKKKHEVIASCDLVEGLTRKCGLRRVTDLGSGKGHLGSALATYCGLDVVCIECRAFLSESSARLHERHVKRLEKKTKIEAKGSGTFRIEADLINSSSDLERLNPDGEEFAIIGLHACGNLAVDAAQLYTRTKSCSAMFIVGCCYNMLVEEFDASDPYTVEERIAGRFRFPVSSFLREKSFGLSRNAKMLGLYAPDRINASSLERISNGPLDSSESPFFRAVLDFMMLESGVEKARGATVGSAFKKAKGDFVTYAEISWKNLNLDPSKFDEGRAKELYDQCSLLRKEFHIFQQFRTALSPLIEFIILVDRLLALLEEGFENSWLVRAFDPVISPRCYALVSHK</sequence>
<feature type="domain" description="Methyltransferase" evidence="1">
    <location>
        <begin position="141"/>
        <end position="287"/>
    </location>
</feature>
<accession>A0A7R9BJV4</accession>
<dbReference type="AlphaFoldDB" id="A0A7R9BJV4"/>
<dbReference type="PANTHER" id="PTHR12496:SF9">
    <property type="entry name" value="METHYLTRANSFERASE-LIKE PROTEIN 25-RELATED"/>
    <property type="match status" value="1"/>
</dbReference>
<reference evidence="2" key="1">
    <citation type="submission" date="2020-11" db="EMBL/GenBank/DDBJ databases">
        <authorList>
            <person name="Tran Van P."/>
        </authorList>
    </citation>
    <scope>NUCLEOTIDE SEQUENCE</scope>
</reference>
<dbReference type="InterPro" id="IPR025714">
    <property type="entry name" value="Methyltranfer_dom"/>
</dbReference>
<dbReference type="Pfam" id="PF13679">
    <property type="entry name" value="Methyltransf_32"/>
    <property type="match status" value="1"/>
</dbReference>